<dbReference type="Gene3D" id="3.40.50.2300">
    <property type="match status" value="1"/>
</dbReference>
<dbReference type="InterPro" id="IPR050595">
    <property type="entry name" value="Bact_response_regulator"/>
</dbReference>
<dbReference type="GO" id="GO:0000160">
    <property type="term" value="P:phosphorelay signal transduction system"/>
    <property type="evidence" value="ECO:0007669"/>
    <property type="project" value="InterPro"/>
</dbReference>
<protein>
    <recommendedName>
        <fullName evidence="3">Response regulatory domain-containing protein</fullName>
    </recommendedName>
</protein>
<dbReference type="SUPFAM" id="SSF52172">
    <property type="entry name" value="CheY-like"/>
    <property type="match status" value="1"/>
</dbReference>
<reference evidence="5" key="1">
    <citation type="journal article" date="2023" name="Int. J. Syst. Evol. Microbiol.">
        <title>Mesoterricola silvestris gen. nov., sp. nov., Mesoterricola sediminis sp. nov., Geothrix oryzae sp. nov., Geothrix edaphica sp. nov., Geothrix rubra sp. nov., and Geothrix limicola sp. nov., six novel members of Acidobacteriota isolated from soils.</title>
        <authorList>
            <person name="Itoh H."/>
            <person name="Sugisawa Y."/>
            <person name="Mise K."/>
            <person name="Xu Z."/>
            <person name="Kuniyasu M."/>
            <person name="Ushijima N."/>
            <person name="Kawano K."/>
            <person name="Kobayashi E."/>
            <person name="Shiratori Y."/>
            <person name="Masuda Y."/>
            <person name="Senoo K."/>
        </authorList>
    </citation>
    <scope>NUCLEOTIDE SEQUENCE [LARGE SCALE GENOMIC DNA]</scope>
    <source>
        <strain evidence="5">W79</strain>
    </source>
</reference>
<dbReference type="KEGG" id="msil:METEAL_24090"/>
<evidence type="ECO:0000313" key="5">
    <source>
        <dbReference type="Proteomes" id="UP001238179"/>
    </source>
</evidence>
<dbReference type="AlphaFoldDB" id="A0AA48K9M7"/>
<sequence length="123" mass="13529">MAKILIVDDDPDIVEASTLFLERAGHDIATAFNRRDGMKAVETFGPDLLILDVMMEQPDDGFAMAQELRRQGWKRPILMLTSVASASGLAFGRDDEMVPVDDFQAKPVEPAELVRKVAALLNA</sequence>
<gene>
    <name evidence="4" type="ORF">METEAL_24090</name>
</gene>
<organism evidence="4 5">
    <name type="scientific">Mesoterricola silvestris</name>
    <dbReference type="NCBI Taxonomy" id="2927979"/>
    <lineage>
        <taxon>Bacteria</taxon>
        <taxon>Pseudomonadati</taxon>
        <taxon>Acidobacteriota</taxon>
        <taxon>Holophagae</taxon>
        <taxon>Holophagales</taxon>
        <taxon>Holophagaceae</taxon>
        <taxon>Mesoterricola</taxon>
    </lineage>
</organism>
<name>A0AA48K9M7_9BACT</name>
<feature type="modified residue" description="4-aspartylphosphate" evidence="2">
    <location>
        <position position="52"/>
    </location>
</feature>
<evidence type="ECO:0000313" key="4">
    <source>
        <dbReference type="EMBL" id="BDU73235.1"/>
    </source>
</evidence>
<dbReference type="PROSITE" id="PS50110">
    <property type="entry name" value="RESPONSE_REGULATORY"/>
    <property type="match status" value="1"/>
</dbReference>
<dbReference type="Proteomes" id="UP001238179">
    <property type="component" value="Chromosome"/>
</dbReference>
<dbReference type="PANTHER" id="PTHR44591">
    <property type="entry name" value="STRESS RESPONSE REGULATOR PROTEIN 1"/>
    <property type="match status" value="1"/>
</dbReference>
<feature type="domain" description="Response regulatory" evidence="3">
    <location>
        <begin position="3"/>
        <end position="121"/>
    </location>
</feature>
<dbReference type="RefSeq" id="WP_316411879.1">
    <property type="nucleotide sequence ID" value="NZ_AP027080.1"/>
</dbReference>
<evidence type="ECO:0000259" key="3">
    <source>
        <dbReference type="PROSITE" id="PS50110"/>
    </source>
</evidence>
<proteinExistence type="predicted"/>
<dbReference type="EMBL" id="AP027080">
    <property type="protein sequence ID" value="BDU73235.1"/>
    <property type="molecule type" value="Genomic_DNA"/>
</dbReference>
<evidence type="ECO:0000256" key="1">
    <source>
        <dbReference type="ARBA" id="ARBA00022553"/>
    </source>
</evidence>
<keyword evidence="1 2" id="KW-0597">Phosphoprotein</keyword>
<accession>A0AA48K9M7</accession>
<dbReference type="PANTHER" id="PTHR44591:SF3">
    <property type="entry name" value="RESPONSE REGULATORY DOMAIN-CONTAINING PROTEIN"/>
    <property type="match status" value="1"/>
</dbReference>
<dbReference type="SMART" id="SM00448">
    <property type="entry name" value="REC"/>
    <property type="match status" value="1"/>
</dbReference>
<keyword evidence="5" id="KW-1185">Reference proteome</keyword>
<dbReference type="InterPro" id="IPR001789">
    <property type="entry name" value="Sig_transdc_resp-reg_receiver"/>
</dbReference>
<dbReference type="InterPro" id="IPR011006">
    <property type="entry name" value="CheY-like_superfamily"/>
</dbReference>
<dbReference type="Pfam" id="PF00072">
    <property type="entry name" value="Response_reg"/>
    <property type="match status" value="1"/>
</dbReference>
<evidence type="ECO:0000256" key="2">
    <source>
        <dbReference type="PROSITE-ProRule" id="PRU00169"/>
    </source>
</evidence>